<evidence type="ECO:0000256" key="4">
    <source>
        <dbReference type="ARBA" id="ARBA00022989"/>
    </source>
</evidence>
<protein>
    <recommendedName>
        <fullName evidence="6">Dolichyl-diphosphooligosaccharide-protein glycosyltransferase subunit OST5</fullName>
    </recommendedName>
</protein>
<feature type="non-terminal residue" evidence="7">
    <location>
        <position position="90"/>
    </location>
</feature>
<evidence type="ECO:0000256" key="1">
    <source>
        <dbReference type="ARBA" id="ARBA00004141"/>
    </source>
</evidence>
<evidence type="ECO:0000313" key="7">
    <source>
        <dbReference type="EMBL" id="CAE8633168.1"/>
    </source>
</evidence>
<feature type="transmembrane region" description="Helical" evidence="6">
    <location>
        <begin position="55"/>
        <end position="72"/>
    </location>
</feature>
<evidence type="ECO:0000256" key="5">
    <source>
        <dbReference type="ARBA" id="ARBA00023136"/>
    </source>
</evidence>
<accession>A0A813H5H7</accession>
<keyword evidence="3 6" id="KW-0812">Transmembrane</keyword>
<keyword evidence="4 6" id="KW-1133">Transmembrane helix</keyword>
<dbReference type="EMBL" id="CAJNNV010030652">
    <property type="protein sequence ID" value="CAE8633168.1"/>
    <property type="molecule type" value="Genomic_DNA"/>
</dbReference>
<evidence type="ECO:0000256" key="2">
    <source>
        <dbReference type="ARBA" id="ARBA00009825"/>
    </source>
</evidence>
<feature type="transmembrane region" description="Helical" evidence="6">
    <location>
        <begin position="25"/>
        <end position="43"/>
    </location>
</feature>
<comment type="subcellular location">
    <subcellularLocation>
        <location evidence="1 6">Membrane</location>
        <topology evidence="1 6">Multi-pass membrane protein</topology>
    </subcellularLocation>
</comment>
<evidence type="ECO:0000256" key="6">
    <source>
        <dbReference type="RuleBase" id="RU367008"/>
    </source>
</evidence>
<keyword evidence="5 6" id="KW-0472">Membrane</keyword>
<dbReference type="GO" id="GO:0006487">
    <property type="term" value="P:protein N-linked glycosylation"/>
    <property type="evidence" value="ECO:0007669"/>
    <property type="project" value="UniProtKB-UniRule"/>
</dbReference>
<evidence type="ECO:0000256" key="3">
    <source>
        <dbReference type="ARBA" id="ARBA00022692"/>
    </source>
</evidence>
<organism evidence="7 8">
    <name type="scientific">Polarella glacialis</name>
    <name type="common">Dinoflagellate</name>
    <dbReference type="NCBI Taxonomy" id="89957"/>
    <lineage>
        <taxon>Eukaryota</taxon>
        <taxon>Sar</taxon>
        <taxon>Alveolata</taxon>
        <taxon>Dinophyceae</taxon>
        <taxon>Suessiales</taxon>
        <taxon>Suessiaceae</taxon>
        <taxon>Polarella</taxon>
    </lineage>
</organism>
<reference evidence="7" key="1">
    <citation type="submission" date="2021-02" db="EMBL/GenBank/DDBJ databases">
        <authorList>
            <person name="Dougan E. K."/>
            <person name="Rhodes N."/>
            <person name="Thang M."/>
            <person name="Chan C."/>
        </authorList>
    </citation>
    <scope>NUCLEOTIDE SEQUENCE</scope>
</reference>
<name>A0A813H5H7_POLGL</name>
<comment type="caution">
    <text evidence="7">The sequence shown here is derived from an EMBL/GenBank/DDBJ whole genome shotgun (WGS) entry which is preliminary data.</text>
</comment>
<keyword evidence="8" id="KW-1185">Reference proteome</keyword>
<comment type="function">
    <text evidence="6">Subunit of the oligosaccharyl transferase (OST) complex that catalyzes the initial transfer of a defined glycan (Glc(3)Man(9)GlcNAc(2) in eukaryotes) from the lipid carrier dolichol-pyrophosphate to an asparagine residue within an Asn-X-Ser/Thr consensus motif in nascent polypeptide chains, the first step in protein N-glycosylation. N-glycosylation occurs cotranslationally and the complex associates with the Sec61 complex at the channel-forming translocon complex that mediates protein translocation across the endoplasmic reticulum (ER). All subunits are required for a maximal enzyme activity.</text>
</comment>
<comment type="similarity">
    <text evidence="2 6">Belongs to the OST5 family.</text>
</comment>
<evidence type="ECO:0000313" key="8">
    <source>
        <dbReference type="Proteomes" id="UP000654075"/>
    </source>
</evidence>
<gene>
    <name evidence="7" type="ORF">PGLA1383_LOCUS49081</name>
</gene>
<dbReference type="Pfam" id="PF05251">
    <property type="entry name" value="Ost5"/>
    <property type="match status" value="1"/>
</dbReference>
<dbReference type="GO" id="GO:0008250">
    <property type="term" value="C:oligosaccharyltransferase complex"/>
    <property type="evidence" value="ECO:0007669"/>
    <property type="project" value="UniProtKB-UniRule"/>
</dbReference>
<dbReference type="Proteomes" id="UP000654075">
    <property type="component" value="Unassembled WGS sequence"/>
</dbReference>
<dbReference type="InterPro" id="IPR007915">
    <property type="entry name" value="TMEM258/Ost5"/>
</dbReference>
<comment type="subunit">
    <text evidence="6">Component of the oligosaccharyltransferase (OST) complex.</text>
</comment>
<dbReference type="AlphaFoldDB" id="A0A813H5H7"/>
<sequence length="90" mass="10236">GGPMQMSPAARALVGQIHPELHNDVALLLLFVGMLFSLYFLYYEVSMRKQPEERRLLPQLFVALLASGLLGNRRMALVQMVFVRSPRAFF</sequence>
<proteinExistence type="inferred from homology"/>